<feature type="transmembrane region" description="Helical" evidence="1">
    <location>
        <begin position="47"/>
        <end position="69"/>
    </location>
</feature>
<proteinExistence type="predicted"/>
<keyword evidence="1" id="KW-1133">Transmembrane helix</keyword>
<reference evidence="2 3" key="1">
    <citation type="journal article" date="2016" name="Nat. Commun.">
        <title>Ectomycorrhizal ecology is imprinted in the genome of the dominant symbiotic fungus Cenococcum geophilum.</title>
        <authorList>
            <consortium name="DOE Joint Genome Institute"/>
            <person name="Peter M."/>
            <person name="Kohler A."/>
            <person name="Ohm R.A."/>
            <person name="Kuo A."/>
            <person name="Krutzmann J."/>
            <person name="Morin E."/>
            <person name="Arend M."/>
            <person name="Barry K.W."/>
            <person name="Binder M."/>
            <person name="Choi C."/>
            <person name="Clum A."/>
            <person name="Copeland A."/>
            <person name="Grisel N."/>
            <person name="Haridas S."/>
            <person name="Kipfer T."/>
            <person name="LaButti K."/>
            <person name="Lindquist E."/>
            <person name="Lipzen A."/>
            <person name="Maire R."/>
            <person name="Meier B."/>
            <person name="Mihaltcheva S."/>
            <person name="Molinier V."/>
            <person name="Murat C."/>
            <person name="Poggeler S."/>
            <person name="Quandt C.A."/>
            <person name="Sperisen C."/>
            <person name="Tritt A."/>
            <person name="Tisserant E."/>
            <person name="Crous P.W."/>
            <person name="Henrissat B."/>
            <person name="Nehls U."/>
            <person name="Egli S."/>
            <person name="Spatafora J.W."/>
            <person name="Grigoriev I.V."/>
            <person name="Martin F.M."/>
        </authorList>
    </citation>
    <scope>NUCLEOTIDE SEQUENCE [LARGE SCALE GENOMIC DNA]</scope>
    <source>
        <strain evidence="2 3">CBS 459.81</strain>
    </source>
</reference>
<keyword evidence="1" id="KW-0812">Transmembrane</keyword>
<dbReference type="AlphaFoldDB" id="A0A8E2JL33"/>
<sequence>VVITIINDTLGNIHTVTLRWALYRENRLEFNSNLRLFSSTKSIWNSWYVNLFILVCVIATYASSPFLLLGDNS</sequence>
<feature type="non-terminal residue" evidence="2">
    <location>
        <position position="1"/>
    </location>
</feature>
<organism evidence="2 3">
    <name type="scientific">Lepidopterella palustris CBS 459.81</name>
    <dbReference type="NCBI Taxonomy" id="1314670"/>
    <lineage>
        <taxon>Eukaryota</taxon>
        <taxon>Fungi</taxon>
        <taxon>Dikarya</taxon>
        <taxon>Ascomycota</taxon>
        <taxon>Pezizomycotina</taxon>
        <taxon>Dothideomycetes</taxon>
        <taxon>Pleosporomycetidae</taxon>
        <taxon>Mytilinidiales</taxon>
        <taxon>Argynnaceae</taxon>
        <taxon>Lepidopterella</taxon>
    </lineage>
</organism>
<evidence type="ECO:0000313" key="3">
    <source>
        <dbReference type="Proteomes" id="UP000250266"/>
    </source>
</evidence>
<accession>A0A8E2JL33</accession>
<evidence type="ECO:0000256" key="1">
    <source>
        <dbReference type="SAM" id="Phobius"/>
    </source>
</evidence>
<dbReference type="Proteomes" id="UP000250266">
    <property type="component" value="Unassembled WGS sequence"/>
</dbReference>
<keyword evidence="3" id="KW-1185">Reference proteome</keyword>
<dbReference type="OrthoDB" id="2688021at2759"/>
<keyword evidence="1" id="KW-0472">Membrane</keyword>
<gene>
    <name evidence="2" type="ORF">K432DRAFT_284596</name>
</gene>
<dbReference type="EMBL" id="KV744805">
    <property type="protein sequence ID" value="OCK86474.1"/>
    <property type="molecule type" value="Genomic_DNA"/>
</dbReference>
<protein>
    <submittedName>
        <fullName evidence="2">Uncharacterized protein</fullName>
    </submittedName>
</protein>
<evidence type="ECO:0000313" key="2">
    <source>
        <dbReference type="EMBL" id="OCK86474.1"/>
    </source>
</evidence>
<name>A0A8E2JL33_9PEZI</name>